<feature type="compositionally biased region" description="Acidic residues" evidence="1">
    <location>
        <begin position="417"/>
        <end position="431"/>
    </location>
</feature>
<feature type="compositionally biased region" description="Low complexity" evidence="1">
    <location>
        <begin position="23"/>
        <end position="32"/>
    </location>
</feature>
<feature type="compositionally biased region" description="Low complexity" evidence="1">
    <location>
        <begin position="727"/>
        <end position="741"/>
    </location>
</feature>
<feature type="compositionally biased region" description="Polar residues" evidence="1">
    <location>
        <begin position="557"/>
        <end position="577"/>
    </location>
</feature>
<feature type="region of interest" description="Disordered" evidence="1">
    <location>
        <begin position="761"/>
        <end position="844"/>
    </location>
</feature>
<feature type="compositionally biased region" description="Basic residues" evidence="1">
    <location>
        <begin position="793"/>
        <end position="802"/>
    </location>
</feature>
<feature type="compositionally biased region" description="Low complexity" evidence="1">
    <location>
        <begin position="318"/>
        <end position="329"/>
    </location>
</feature>
<feature type="region of interest" description="Disordered" evidence="1">
    <location>
        <begin position="863"/>
        <end position="896"/>
    </location>
</feature>
<feature type="compositionally biased region" description="Polar residues" evidence="1">
    <location>
        <begin position="126"/>
        <end position="146"/>
    </location>
</feature>
<dbReference type="EMBL" id="ML121564">
    <property type="protein sequence ID" value="RPB21104.1"/>
    <property type="molecule type" value="Genomic_DNA"/>
</dbReference>
<feature type="compositionally biased region" description="Basic and acidic residues" evidence="1">
    <location>
        <begin position="779"/>
        <end position="792"/>
    </location>
</feature>
<feature type="compositionally biased region" description="Polar residues" evidence="1">
    <location>
        <begin position="53"/>
        <end position="66"/>
    </location>
</feature>
<dbReference type="Proteomes" id="UP000267821">
    <property type="component" value="Unassembled WGS sequence"/>
</dbReference>
<evidence type="ECO:0000313" key="2">
    <source>
        <dbReference type="EMBL" id="RPB21104.1"/>
    </source>
</evidence>
<accession>A0A3N4LDY3</accession>
<feature type="compositionally biased region" description="Basic and acidic residues" evidence="1">
    <location>
        <begin position="871"/>
        <end position="889"/>
    </location>
</feature>
<gene>
    <name evidence="2" type="ORF">L211DRAFT_461286</name>
</gene>
<feature type="region of interest" description="Disordered" evidence="1">
    <location>
        <begin position="914"/>
        <end position="954"/>
    </location>
</feature>
<dbReference type="OrthoDB" id="5386574at2759"/>
<name>A0A3N4LDY3_9PEZI</name>
<feature type="region of interest" description="Disordered" evidence="1">
    <location>
        <begin position="299"/>
        <end position="741"/>
    </location>
</feature>
<proteinExistence type="predicted"/>
<dbReference type="Pfam" id="PF11489">
    <property type="entry name" value="Aim21"/>
    <property type="match status" value="1"/>
</dbReference>
<evidence type="ECO:0000313" key="3">
    <source>
        <dbReference type="Proteomes" id="UP000267821"/>
    </source>
</evidence>
<feature type="compositionally biased region" description="Low complexity" evidence="1">
    <location>
        <begin position="676"/>
        <end position="687"/>
    </location>
</feature>
<protein>
    <recommendedName>
        <fullName evidence="4">Altered inheritance of mitochondria protein 21</fullName>
    </recommendedName>
</protein>
<dbReference type="InterPro" id="IPR021582">
    <property type="entry name" value="Aim21"/>
</dbReference>
<dbReference type="STRING" id="1051890.A0A3N4LDY3"/>
<dbReference type="AlphaFoldDB" id="A0A3N4LDY3"/>
<feature type="compositionally biased region" description="Low complexity" evidence="1">
    <location>
        <begin position="392"/>
        <end position="404"/>
    </location>
</feature>
<feature type="compositionally biased region" description="Polar residues" evidence="1">
    <location>
        <begin position="586"/>
        <end position="595"/>
    </location>
</feature>
<feature type="compositionally biased region" description="Polar residues" evidence="1">
    <location>
        <begin position="90"/>
        <end position="100"/>
    </location>
</feature>
<feature type="compositionally biased region" description="Pro residues" evidence="1">
    <location>
        <begin position="695"/>
        <end position="706"/>
    </location>
</feature>
<feature type="compositionally biased region" description="Low complexity" evidence="1">
    <location>
        <begin position="1"/>
        <end position="11"/>
    </location>
</feature>
<feature type="compositionally biased region" description="Pro residues" evidence="1">
    <location>
        <begin position="12"/>
        <end position="22"/>
    </location>
</feature>
<keyword evidence="3" id="KW-1185">Reference proteome</keyword>
<feature type="compositionally biased region" description="Basic and acidic residues" evidence="1">
    <location>
        <begin position="620"/>
        <end position="638"/>
    </location>
</feature>
<feature type="compositionally biased region" description="Acidic residues" evidence="1">
    <location>
        <begin position="822"/>
        <end position="834"/>
    </location>
</feature>
<sequence length="986" mass="105357">MDSQQASQQSPPLVPPSVPPRPSRAAATAATAGVPIIPPRPSRNKSPFPPTAGEQTNIDPGISTGQPPLPPRQSITLPTKQEDIQDQSESEPVTKTTATIPSDMEVHAPIARSTGVIPSNRPGFLRSTSLGTSTPPRQQPKGSNDTGIPEIGKQVPMYPNAGDVQAPTPNPSRQASAVLANAKKGPRSASHVTKKEDYGEYGSGLHPLERRGGHYSMSSEDLNQIVAHTAAPNFPGVPEEELGYLASEEYAKAIGIATPKEEFTEAEANNLHKINSGESTQNREGCQSPELTIHIQPRAHERSGSHPYGRHNLPGKFSQSQTSLLASSLVDAGDSLEEGEYGQKSGEFRDEHFSGTPILASDEITKRGGTSTPHYHPAVSPPLGPRRTGSKPASRAPSRPPSRGAMREPVAPGPLPDVEEHEPLFPEDDEVKDSQTALREGVEKAFAGRISRSSRKFPSNDIWEDAPPSSHLSATVASPPPGLSPLGLDVITAGDKGAPVPQDEESDRLGVPNRHKKSQSPDNEQVKPLRPAVLAKTASGKQRFPSKDIWEEAPDSAQLTATVSPTPANEESQSPVDTTAPDVSFPPNTTSTRATTGAHLEESSLHVNPDGRTSTSAPLEAKKPEVSDRPPSPEKQEKWGPTGAVPLVPSTRPAARAAKMPTKFDTLEQIDQAQRPSSVPHTSSSESSTEKKAPPVLPERPKPIIPQRPVKVAAKFQQSPLSQSEEASPSVKAAPPVKPKPAIGGKIAALKANLALEKKLAAGPLTFRKKEEEENSEATSEKPKPLVEDVRKTRAKRPKGRKLPTSCGPAVVAPEKAKEQKEGEEEEEEEEEEERNAGASATPALSFMIAKTVWSIDDEDDARVVLQEGEEGPKEEEVISELEADKSSEATDPNVEAQKSVAKQIYIEMVDPPVVNQPLGEEPPHKVNTGMIPGVEHPEDAAPKGQSSLDTEKPAHVPVEKETIQAGVEQAVEEEGDGDWDVVNKV</sequence>
<reference evidence="2 3" key="1">
    <citation type="journal article" date="2018" name="Nat. Ecol. Evol.">
        <title>Pezizomycetes genomes reveal the molecular basis of ectomycorrhizal truffle lifestyle.</title>
        <authorList>
            <person name="Murat C."/>
            <person name="Payen T."/>
            <person name="Noel B."/>
            <person name="Kuo A."/>
            <person name="Morin E."/>
            <person name="Chen J."/>
            <person name="Kohler A."/>
            <person name="Krizsan K."/>
            <person name="Balestrini R."/>
            <person name="Da Silva C."/>
            <person name="Montanini B."/>
            <person name="Hainaut M."/>
            <person name="Levati E."/>
            <person name="Barry K.W."/>
            <person name="Belfiori B."/>
            <person name="Cichocki N."/>
            <person name="Clum A."/>
            <person name="Dockter R.B."/>
            <person name="Fauchery L."/>
            <person name="Guy J."/>
            <person name="Iotti M."/>
            <person name="Le Tacon F."/>
            <person name="Lindquist E.A."/>
            <person name="Lipzen A."/>
            <person name="Malagnac F."/>
            <person name="Mello A."/>
            <person name="Molinier V."/>
            <person name="Miyauchi S."/>
            <person name="Poulain J."/>
            <person name="Riccioni C."/>
            <person name="Rubini A."/>
            <person name="Sitrit Y."/>
            <person name="Splivallo R."/>
            <person name="Traeger S."/>
            <person name="Wang M."/>
            <person name="Zifcakova L."/>
            <person name="Wipf D."/>
            <person name="Zambonelli A."/>
            <person name="Paolocci F."/>
            <person name="Nowrousian M."/>
            <person name="Ottonello S."/>
            <person name="Baldrian P."/>
            <person name="Spatafora J.W."/>
            <person name="Henrissat B."/>
            <person name="Nagy L.G."/>
            <person name="Aury J.M."/>
            <person name="Wincker P."/>
            <person name="Grigoriev I.V."/>
            <person name="Bonfante P."/>
            <person name="Martin F.M."/>
        </authorList>
    </citation>
    <scope>NUCLEOTIDE SEQUENCE [LARGE SCALE GENOMIC DNA]</scope>
    <source>
        <strain evidence="2 3">ATCC MYA-4762</strain>
    </source>
</reference>
<organism evidence="2 3">
    <name type="scientific">Terfezia boudieri ATCC MYA-4762</name>
    <dbReference type="NCBI Taxonomy" id="1051890"/>
    <lineage>
        <taxon>Eukaryota</taxon>
        <taxon>Fungi</taxon>
        <taxon>Dikarya</taxon>
        <taxon>Ascomycota</taxon>
        <taxon>Pezizomycotina</taxon>
        <taxon>Pezizomycetes</taxon>
        <taxon>Pezizales</taxon>
        <taxon>Pezizaceae</taxon>
        <taxon>Terfezia</taxon>
    </lineage>
</organism>
<evidence type="ECO:0008006" key="4">
    <source>
        <dbReference type="Google" id="ProtNLM"/>
    </source>
</evidence>
<feature type="region of interest" description="Disordered" evidence="1">
    <location>
        <begin position="1"/>
        <end position="215"/>
    </location>
</feature>
<dbReference type="InParanoid" id="A0A3N4LDY3"/>
<feature type="compositionally biased region" description="Polar residues" evidence="1">
    <location>
        <begin position="716"/>
        <end position="726"/>
    </location>
</feature>
<evidence type="ECO:0000256" key="1">
    <source>
        <dbReference type="SAM" id="MobiDB-lite"/>
    </source>
</evidence>